<protein>
    <submittedName>
        <fullName evidence="3">Cell differentiation, Rcd1-like protein</fullName>
    </submittedName>
</protein>
<dbReference type="AlphaFoldDB" id="A0A7J0GP10"/>
<feature type="compositionally biased region" description="Polar residues" evidence="1">
    <location>
        <begin position="1"/>
        <end position="10"/>
    </location>
</feature>
<keyword evidence="4" id="KW-1185">Reference proteome</keyword>
<feature type="compositionally biased region" description="Polar residues" evidence="1">
    <location>
        <begin position="495"/>
        <end position="507"/>
    </location>
</feature>
<reference evidence="3 4" key="1">
    <citation type="submission" date="2019-07" db="EMBL/GenBank/DDBJ databases">
        <title>De Novo Assembly of kiwifruit Actinidia rufa.</title>
        <authorList>
            <person name="Sugita-Konishi S."/>
            <person name="Sato K."/>
            <person name="Mori E."/>
            <person name="Abe Y."/>
            <person name="Kisaki G."/>
            <person name="Hamano K."/>
            <person name="Suezawa K."/>
            <person name="Otani M."/>
            <person name="Fukuda T."/>
            <person name="Manabe T."/>
            <person name="Gomi K."/>
            <person name="Tabuchi M."/>
            <person name="Akimitsu K."/>
            <person name="Kataoka I."/>
        </authorList>
    </citation>
    <scope>NUCLEOTIDE SEQUENCE [LARGE SCALE GENOMIC DNA]</scope>
    <source>
        <strain evidence="4">cv. Fuchu</strain>
    </source>
</reference>
<dbReference type="Gene3D" id="1.25.10.10">
    <property type="entry name" value="Leucine-rich Repeat Variant"/>
    <property type="match status" value="1"/>
</dbReference>
<feature type="region of interest" description="Disordered" evidence="1">
    <location>
        <begin position="494"/>
        <end position="534"/>
    </location>
</feature>
<sequence>MVSLPQSLSMNSPFGGPGGSSAANAVGAPANKDRKMQSAEQLVLDLSNPDLRENALLELSKKRELFQDLAPLLWNSFGTIAALLQEIVSIYPVLSPPNLTPAQSNRVCNALALLQCVASHPETRMLFLNGRFDSDRCPRHSPDLRQASSSLAGPPSGFVGAMCPSTVLAAPPIGLAVTRCRLSDLQQGLVDLRQALTFTGEGPHRLWRHLRDPNSRLRDRSAVCGGICCVWGETIEPSVAPIALTSRPDLSLSQHTPAHCVTSVLLNGNNFPVWSRSFRLFLGEKGKTGGILGQHSKPATSNPTYPQWDIDNCTILEWLFNSMEDRIYHMFIYNDTVHSLWTALNQMYAHAHHDFRIFELYREIARTSQETLGLSIADYFGFLQYERCCRLLQASSATSPISDQMAFTASSRSVPRSSSGRPTCSYCGNTSHIRERCFKLYPELREQVSKQKRKGHPRTATILDKSPGHVPDLSHIQSQIGKLQSQLGSLLQHHPSGSTATLATGTPSLPGPDAVTPPTNFDGLPRPIPLFDSPPVQVPPASAARALLKVYTRRAPPPAPLPLLFHI</sequence>
<feature type="region of interest" description="Disordered" evidence="1">
    <location>
        <begin position="448"/>
        <end position="469"/>
    </location>
</feature>
<evidence type="ECO:0000256" key="1">
    <source>
        <dbReference type="SAM" id="MobiDB-lite"/>
    </source>
</evidence>
<gene>
    <name evidence="3" type="ORF">Acr_23g0009200</name>
</gene>
<accession>A0A7J0GP10</accession>
<feature type="region of interest" description="Disordered" evidence="1">
    <location>
        <begin position="1"/>
        <end position="31"/>
    </location>
</feature>
<dbReference type="InterPro" id="IPR007216">
    <property type="entry name" value="CNOT9"/>
</dbReference>
<dbReference type="InterPro" id="IPR011989">
    <property type="entry name" value="ARM-like"/>
</dbReference>
<evidence type="ECO:0000259" key="2">
    <source>
        <dbReference type="Pfam" id="PF14244"/>
    </source>
</evidence>
<evidence type="ECO:0000313" key="3">
    <source>
        <dbReference type="EMBL" id="GFZ12535.1"/>
    </source>
</evidence>
<comment type="caution">
    <text evidence="3">The sequence shown here is derived from an EMBL/GenBank/DDBJ whole genome shotgun (WGS) entry which is preliminary data.</text>
</comment>
<dbReference type="Proteomes" id="UP000585474">
    <property type="component" value="Unassembled WGS sequence"/>
</dbReference>
<feature type="compositionally biased region" description="Low complexity" evidence="1">
    <location>
        <begin position="20"/>
        <end position="30"/>
    </location>
</feature>
<dbReference type="PANTHER" id="PTHR12262">
    <property type="entry name" value="CCR4-NOT TRANSCRIPTION COMPLEX SUBUNIT 9"/>
    <property type="match status" value="1"/>
</dbReference>
<dbReference type="InterPro" id="IPR029472">
    <property type="entry name" value="Copia-like_N"/>
</dbReference>
<dbReference type="EMBL" id="BJWL01000023">
    <property type="protein sequence ID" value="GFZ12535.1"/>
    <property type="molecule type" value="Genomic_DNA"/>
</dbReference>
<dbReference type="OrthoDB" id="1690976at2759"/>
<organism evidence="3 4">
    <name type="scientific">Actinidia rufa</name>
    <dbReference type="NCBI Taxonomy" id="165716"/>
    <lineage>
        <taxon>Eukaryota</taxon>
        <taxon>Viridiplantae</taxon>
        <taxon>Streptophyta</taxon>
        <taxon>Embryophyta</taxon>
        <taxon>Tracheophyta</taxon>
        <taxon>Spermatophyta</taxon>
        <taxon>Magnoliopsida</taxon>
        <taxon>eudicotyledons</taxon>
        <taxon>Gunneridae</taxon>
        <taxon>Pentapetalae</taxon>
        <taxon>asterids</taxon>
        <taxon>Ericales</taxon>
        <taxon>Actinidiaceae</taxon>
        <taxon>Actinidia</taxon>
    </lineage>
</organism>
<dbReference type="Pfam" id="PF04078">
    <property type="entry name" value="Rcd1"/>
    <property type="match status" value="1"/>
</dbReference>
<name>A0A7J0GP10_9ERIC</name>
<dbReference type="GO" id="GO:0030014">
    <property type="term" value="C:CCR4-NOT complex"/>
    <property type="evidence" value="ECO:0007669"/>
    <property type="project" value="InterPro"/>
</dbReference>
<evidence type="ECO:0000313" key="4">
    <source>
        <dbReference type="Proteomes" id="UP000585474"/>
    </source>
</evidence>
<dbReference type="Pfam" id="PF14244">
    <property type="entry name" value="Retrotran_gag_3"/>
    <property type="match status" value="1"/>
</dbReference>
<proteinExistence type="predicted"/>
<dbReference type="GO" id="GO:0006402">
    <property type="term" value="P:mRNA catabolic process"/>
    <property type="evidence" value="ECO:0007669"/>
    <property type="project" value="InterPro"/>
</dbReference>
<feature type="domain" description="Retrotransposon Copia-like N-terminal" evidence="2">
    <location>
        <begin position="261"/>
        <end position="299"/>
    </location>
</feature>